<gene>
    <name evidence="3" type="ORF">CLV70_101504</name>
</gene>
<keyword evidence="4" id="KW-1185">Reference proteome</keyword>
<comment type="caution">
    <text evidence="3">The sequence shown here is derived from an EMBL/GenBank/DDBJ whole genome shotgun (WGS) entry which is preliminary data.</text>
</comment>
<dbReference type="PROSITE" id="PS50914">
    <property type="entry name" value="BON"/>
    <property type="match status" value="1"/>
</dbReference>
<dbReference type="Proteomes" id="UP000239209">
    <property type="component" value="Unassembled WGS sequence"/>
</dbReference>
<evidence type="ECO:0000313" key="4">
    <source>
        <dbReference type="Proteomes" id="UP000239209"/>
    </source>
</evidence>
<name>A0A2T0SIV2_9ACTN</name>
<organism evidence="3 4">
    <name type="scientific">Pseudosporangium ferrugineum</name>
    <dbReference type="NCBI Taxonomy" id="439699"/>
    <lineage>
        <taxon>Bacteria</taxon>
        <taxon>Bacillati</taxon>
        <taxon>Actinomycetota</taxon>
        <taxon>Actinomycetes</taxon>
        <taxon>Micromonosporales</taxon>
        <taxon>Micromonosporaceae</taxon>
        <taxon>Pseudosporangium</taxon>
    </lineage>
</organism>
<feature type="domain" description="BON" evidence="2">
    <location>
        <begin position="28"/>
        <end position="95"/>
    </location>
</feature>
<dbReference type="Pfam" id="PF04972">
    <property type="entry name" value="BON"/>
    <property type="match status" value="1"/>
</dbReference>
<evidence type="ECO:0000259" key="2">
    <source>
        <dbReference type="PROSITE" id="PS50914"/>
    </source>
</evidence>
<dbReference type="RefSeq" id="WP_158277681.1">
    <property type="nucleotide sequence ID" value="NZ_PVZG01000001.1"/>
</dbReference>
<protein>
    <submittedName>
        <fullName evidence="3">BON domain-containing protein</fullName>
    </submittedName>
</protein>
<evidence type="ECO:0000313" key="3">
    <source>
        <dbReference type="EMBL" id="PRY33342.1"/>
    </source>
</evidence>
<dbReference type="OrthoDB" id="3403070at2"/>
<feature type="region of interest" description="Disordered" evidence="1">
    <location>
        <begin position="1"/>
        <end position="23"/>
    </location>
</feature>
<dbReference type="AlphaFoldDB" id="A0A2T0SIV2"/>
<proteinExistence type="predicted"/>
<sequence length="95" mass="10690">MSFDDDWISREEPYGLDGEEDTFFRPGPEATLLREAALGLARDPQVRCRELVIEVQNNVVIIEGYAESPAAKEAAGRRVWSTPGVRDVCNRLIVR</sequence>
<dbReference type="EMBL" id="PVZG01000001">
    <property type="protein sequence ID" value="PRY33342.1"/>
    <property type="molecule type" value="Genomic_DNA"/>
</dbReference>
<dbReference type="InterPro" id="IPR007055">
    <property type="entry name" value="BON_dom"/>
</dbReference>
<dbReference type="Gene3D" id="3.30.1340.30">
    <property type="match status" value="1"/>
</dbReference>
<accession>A0A2T0SIV2</accession>
<evidence type="ECO:0000256" key="1">
    <source>
        <dbReference type="SAM" id="MobiDB-lite"/>
    </source>
</evidence>
<reference evidence="3 4" key="1">
    <citation type="submission" date="2018-03" db="EMBL/GenBank/DDBJ databases">
        <title>Genomic Encyclopedia of Archaeal and Bacterial Type Strains, Phase II (KMG-II): from individual species to whole genera.</title>
        <authorList>
            <person name="Goeker M."/>
        </authorList>
    </citation>
    <scope>NUCLEOTIDE SEQUENCE [LARGE SCALE GENOMIC DNA]</scope>
    <source>
        <strain evidence="3 4">DSM 45348</strain>
    </source>
</reference>